<dbReference type="EMBL" id="CAEZSE010000206">
    <property type="protein sequence ID" value="CAB4543440.1"/>
    <property type="molecule type" value="Genomic_DNA"/>
</dbReference>
<organism evidence="1">
    <name type="scientific">freshwater metagenome</name>
    <dbReference type="NCBI Taxonomy" id="449393"/>
    <lineage>
        <taxon>unclassified sequences</taxon>
        <taxon>metagenomes</taxon>
        <taxon>ecological metagenomes</taxon>
    </lineage>
</organism>
<sequence length="251" mass="26212">MSMSCITPVVIVPVLSNTTVSMRRVLCNTSTPLMTIPICAARPLPTINAVGVAKPSAQGHAIINTATAAVNASEVDEPTKNHPINVAIDNPITVGTKIPLTRSASLWTGVFVVCASLTRRVICAKVVSAPTRVARIISRPVRFIVVPVTTLPGLTSTGTLSPVNIETSRAEAPCSTTPSVGIISPGRTTITSPTRTRAASIVCSSPFLIIVAWRAPSASNDRKASPARRLARASKYLPANKNTVTATATSK</sequence>
<accession>A0A6J6BW67</accession>
<proteinExistence type="predicted"/>
<gene>
    <name evidence="1" type="ORF">UFOPK1353_01064</name>
</gene>
<reference evidence="1" key="1">
    <citation type="submission" date="2020-05" db="EMBL/GenBank/DDBJ databases">
        <authorList>
            <person name="Chiriac C."/>
            <person name="Salcher M."/>
            <person name="Ghai R."/>
            <person name="Kavagutti S V."/>
        </authorList>
    </citation>
    <scope>NUCLEOTIDE SEQUENCE</scope>
</reference>
<evidence type="ECO:0000313" key="1">
    <source>
        <dbReference type="EMBL" id="CAB4543440.1"/>
    </source>
</evidence>
<name>A0A6J6BW67_9ZZZZ</name>
<dbReference type="AlphaFoldDB" id="A0A6J6BW67"/>
<protein>
    <submittedName>
        <fullName evidence="1">Unannotated protein</fullName>
    </submittedName>
</protein>